<protein>
    <submittedName>
        <fullName evidence="1">Uncharacterized protein</fullName>
    </submittedName>
</protein>
<dbReference type="Proteomes" id="UP000093510">
    <property type="component" value="Unassembled WGS sequence"/>
</dbReference>
<sequence>MKVSKEVTLKIELSGIEIKYLKSALMDIMAAEEAINQGLGYLKDEEKRILKSILSEINTEQHD</sequence>
<reference evidence="1 2" key="1">
    <citation type="submission" date="2016-03" db="EMBL/GenBank/DDBJ databases">
        <authorList>
            <person name="Ploux O."/>
        </authorList>
    </citation>
    <scope>NUCLEOTIDE SEQUENCE [LARGE SCALE GENOMIC DNA]</scope>
    <source>
        <strain evidence="1 2">LPB0076</strain>
    </source>
</reference>
<evidence type="ECO:0000313" key="2">
    <source>
        <dbReference type="Proteomes" id="UP000093510"/>
    </source>
</evidence>
<proteinExistence type="predicted"/>
<name>A0A1B9E7U3_9FLAO</name>
<dbReference type="STRING" id="1763534.GCA_001831475_02702"/>
<dbReference type="EMBL" id="LVEP01000013">
    <property type="protein sequence ID" value="OCB78003.1"/>
    <property type="molecule type" value="Genomic_DNA"/>
</dbReference>
<dbReference type="RefSeq" id="WP_066332460.1">
    <property type="nucleotide sequence ID" value="NZ_CP017688.1"/>
</dbReference>
<dbReference type="AlphaFoldDB" id="A0A1B9E7U3"/>
<keyword evidence="2" id="KW-1185">Reference proteome</keyword>
<comment type="caution">
    <text evidence="1">The sequence shown here is derived from an EMBL/GenBank/DDBJ whole genome shotgun (WGS) entry which is preliminary data.</text>
</comment>
<evidence type="ECO:0000313" key="1">
    <source>
        <dbReference type="EMBL" id="OCB78003.1"/>
    </source>
</evidence>
<organism evidence="1 2">
    <name type="scientific">Flavobacterium crassostreae</name>
    <dbReference type="NCBI Taxonomy" id="1763534"/>
    <lineage>
        <taxon>Bacteria</taxon>
        <taxon>Pseudomonadati</taxon>
        <taxon>Bacteroidota</taxon>
        <taxon>Flavobacteriia</taxon>
        <taxon>Flavobacteriales</taxon>
        <taxon>Flavobacteriaceae</taxon>
        <taxon>Flavobacterium</taxon>
    </lineage>
</organism>
<accession>A0A1B9E7U3</accession>
<gene>
    <name evidence="1" type="ORF">LPBF_03375</name>
</gene>